<name>A0A0L0FAE5_9EUKA</name>
<feature type="non-terminal residue" evidence="1">
    <location>
        <position position="179"/>
    </location>
</feature>
<proteinExistence type="predicted"/>
<evidence type="ECO:0000313" key="1">
    <source>
        <dbReference type="EMBL" id="KNC73501.1"/>
    </source>
</evidence>
<dbReference type="GeneID" id="25914444"/>
<protein>
    <submittedName>
        <fullName evidence="1">Uncharacterized protein</fullName>
    </submittedName>
</protein>
<dbReference type="EMBL" id="KQ245535">
    <property type="protein sequence ID" value="KNC73501.1"/>
    <property type="molecule type" value="Genomic_DNA"/>
</dbReference>
<evidence type="ECO:0000313" key="2">
    <source>
        <dbReference type="Proteomes" id="UP000054560"/>
    </source>
</evidence>
<reference evidence="1 2" key="1">
    <citation type="submission" date="2011-02" db="EMBL/GenBank/DDBJ databases">
        <title>The Genome Sequence of Sphaeroforma arctica JP610.</title>
        <authorList>
            <consortium name="The Broad Institute Genome Sequencing Platform"/>
            <person name="Russ C."/>
            <person name="Cuomo C."/>
            <person name="Young S.K."/>
            <person name="Zeng Q."/>
            <person name="Gargeya S."/>
            <person name="Alvarado L."/>
            <person name="Berlin A."/>
            <person name="Chapman S.B."/>
            <person name="Chen Z."/>
            <person name="Freedman E."/>
            <person name="Gellesch M."/>
            <person name="Goldberg J."/>
            <person name="Griggs A."/>
            <person name="Gujja S."/>
            <person name="Heilman E."/>
            <person name="Heiman D."/>
            <person name="Howarth C."/>
            <person name="Mehta T."/>
            <person name="Neiman D."/>
            <person name="Pearson M."/>
            <person name="Roberts A."/>
            <person name="Saif S."/>
            <person name="Shea T."/>
            <person name="Shenoy N."/>
            <person name="Sisk P."/>
            <person name="Stolte C."/>
            <person name="Sykes S."/>
            <person name="White J."/>
            <person name="Yandava C."/>
            <person name="Burger G."/>
            <person name="Gray M.W."/>
            <person name="Holland P.W.H."/>
            <person name="King N."/>
            <person name="Lang F.B.F."/>
            <person name="Roger A.J."/>
            <person name="Ruiz-Trillo I."/>
            <person name="Haas B."/>
            <person name="Nusbaum C."/>
            <person name="Birren B."/>
        </authorList>
    </citation>
    <scope>NUCLEOTIDE SEQUENCE [LARGE SCALE GENOMIC DNA]</scope>
    <source>
        <strain evidence="1 2">JP610</strain>
    </source>
</reference>
<gene>
    <name evidence="1" type="ORF">SARC_13940</name>
</gene>
<accession>A0A0L0FAE5</accession>
<dbReference type="RefSeq" id="XP_014147403.1">
    <property type="nucleotide sequence ID" value="XM_014291928.1"/>
</dbReference>
<organism evidence="1 2">
    <name type="scientific">Sphaeroforma arctica JP610</name>
    <dbReference type="NCBI Taxonomy" id="667725"/>
    <lineage>
        <taxon>Eukaryota</taxon>
        <taxon>Ichthyosporea</taxon>
        <taxon>Ichthyophonida</taxon>
        <taxon>Sphaeroforma</taxon>
    </lineage>
</organism>
<dbReference type="AlphaFoldDB" id="A0A0L0FAE5"/>
<keyword evidence="2" id="KW-1185">Reference proteome</keyword>
<dbReference type="Proteomes" id="UP000054560">
    <property type="component" value="Unassembled WGS sequence"/>
</dbReference>
<sequence>MSNCQRELKALLSKTGAAVKNEQCHNDLLHFVQNKIMNVDAEPIVQAIAELEDCAIDPTSTYEFCTQGLWTSVQEAYPEIEKNLVKGLGQKQQGTLTKFGDTSRELYRCMATADPLKTALNDDAVWKSLQVQVRSGIHRGPQFGLALLRSMIDEFQTNVNSVADLLTPDMQSVMKVFYQ</sequence>